<dbReference type="Proteomes" id="UP000002774">
    <property type="component" value="Chromosome"/>
</dbReference>
<keyword evidence="6" id="KW-1185">Reference proteome</keyword>
<evidence type="ECO:0000256" key="2">
    <source>
        <dbReference type="ARBA" id="ARBA00022676"/>
    </source>
</evidence>
<dbReference type="PANTHER" id="PTHR10730">
    <property type="entry name" value="PROCOLLAGEN-LYSINE,2-OXOGLUTARATE 5-DIOXYGENASE/GLYCOSYLTRANSFERASE 25 FAMILY MEMBER"/>
    <property type="match status" value="1"/>
</dbReference>
<dbReference type="InterPro" id="IPR057589">
    <property type="entry name" value="GT_PLOD"/>
</dbReference>
<dbReference type="AlphaFoldDB" id="H1YIN8"/>
<accession>H1YIN8</accession>
<dbReference type="HOGENOM" id="CLU_1068820_0_0_10"/>
<evidence type="ECO:0000256" key="3">
    <source>
        <dbReference type="ARBA" id="ARBA00022679"/>
    </source>
</evidence>
<dbReference type="RefSeq" id="WP_008508086.1">
    <property type="nucleotide sequence ID" value="NZ_CM001403.1"/>
</dbReference>
<name>H1YIN8_9SPHI</name>
<evidence type="ECO:0000256" key="1">
    <source>
        <dbReference type="ARBA" id="ARBA00006721"/>
    </source>
</evidence>
<feature type="domain" description="PLOD1-3-like GT" evidence="4">
    <location>
        <begin position="2"/>
        <end position="185"/>
    </location>
</feature>
<gene>
    <name evidence="5" type="ORF">Mucpa_3485</name>
</gene>
<evidence type="ECO:0000259" key="4">
    <source>
        <dbReference type="Pfam" id="PF25342"/>
    </source>
</evidence>
<sequence length="260" mass="30233">MKVITVASDLKNTSYLSFLKASCEFYHLDATTLYYSDVYFSNRIKDALLNTHLTQFADDEIILFTDAIDAVFVAEQKEIIDKFNHFNCPLLFSAEVNCWPDKSMEKNYPAPSVHFRYLNSGAFIGRAGYLKYLYEKYPIFEIGKNPAYFWSNQYYWNLVFQNESANIQLDHSGELFFNTSITISNIDEFKRDIKDPEKLKMMCVQEKARLDKEISFSEDRIINNLTGSKPCHIHFPGTVSKKLMDGGYFDRLKKYSSVIC</sequence>
<dbReference type="OrthoDB" id="3346013at2"/>
<proteinExistence type="inferred from homology"/>
<dbReference type="PANTHER" id="PTHR10730:SF53">
    <property type="entry name" value="GLYCOSYLTRANSFERASE 25 FAMILY MEMBER"/>
    <property type="match status" value="1"/>
</dbReference>
<dbReference type="GO" id="GO:0016740">
    <property type="term" value="F:transferase activity"/>
    <property type="evidence" value="ECO:0007669"/>
    <property type="project" value="UniProtKB-KW"/>
</dbReference>
<protein>
    <recommendedName>
        <fullName evidence="4">PLOD1-3-like GT domain-containing protein</fullName>
    </recommendedName>
</protein>
<keyword evidence="2" id="KW-0328">Glycosyltransferase</keyword>
<dbReference type="Pfam" id="PF25342">
    <property type="entry name" value="GT_PLOD"/>
    <property type="match status" value="1"/>
</dbReference>
<comment type="similarity">
    <text evidence="1">Belongs to the glycosyltransferase 25 family.</text>
</comment>
<evidence type="ECO:0000313" key="5">
    <source>
        <dbReference type="EMBL" id="EHQ27583.1"/>
    </source>
</evidence>
<organism evidence="5 6">
    <name type="scientific">Mucilaginibacter paludis DSM 18603</name>
    <dbReference type="NCBI Taxonomy" id="714943"/>
    <lineage>
        <taxon>Bacteria</taxon>
        <taxon>Pseudomonadati</taxon>
        <taxon>Bacteroidota</taxon>
        <taxon>Sphingobacteriia</taxon>
        <taxon>Sphingobacteriales</taxon>
        <taxon>Sphingobacteriaceae</taxon>
        <taxon>Mucilaginibacter</taxon>
    </lineage>
</organism>
<evidence type="ECO:0000313" key="6">
    <source>
        <dbReference type="Proteomes" id="UP000002774"/>
    </source>
</evidence>
<reference evidence="5" key="1">
    <citation type="submission" date="2011-09" db="EMBL/GenBank/DDBJ databases">
        <title>The permanent draft genome of Mucilaginibacter paludis DSM 18603.</title>
        <authorList>
            <consortium name="US DOE Joint Genome Institute (JGI-PGF)"/>
            <person name="Lucas S."/>
            <person name="Han J."/>
            <person name="Lapidus A."/>
            <person name="Bruce D."/>
            <person name="Goodwin L."/>
            <person name="Pitluck S."/>
            <person name="Peters L."/>
            <person name="Kyrpides N."/>
            <person name="Mavromatis K."/>
            <person name="Ivanova N."/>
            <person name="Mikhailova N."/>
            <person name="Held B."/>
            <person name="Detter J.C."/>
            <person name="Tapia R."/>
            <person name="Han C."/>
            <person name="Land M."/>
            <person name="Hauser L."/>
            <person name="Markowitz V."/>
            <person name="Cheng J.-F."/>
            <person name="Hugenholtz P."/>
            <person name="Woyke T."/>
            <person name="Wu D."/>
            <person name="Tindall B."/>
            <person name="Brambilla E."/>
            <person name="Klenk H.-P."/>
            <person name="Eisen J.A."/>
        </authorList>
    </citation>
    <scope>NUCLEOTIDE SEQUENCE [LARGE SCALE GENOMIC DNA]</scope>
    <source>
        <strain evidence="5">DSM 18603</strain>
    </source>
</reference>
<dbReference type="EMBL" id="CM001403">
    <property type="protein sequence ID" value="EHQ27583.1"/>
    <property type="molecule type" value="Genomic_DNA"/>
</dbReference>
<keyword evidence="3" id="KW-0808">Transferase</keyword>
<dbReference type="InterPro" id="IPR050757">
    <property type="entry name" value="Collagen_mod_GT25"/>
</dbReference>
<dbReference type="CDD" id="cd22997">
    <property type="entry name" value="GT_LH"/>
    <property type="match status" value="1"/>
</dbReference>
<dbReference type="STRING" id="714943.Mucpa_3485"/>